<feature type="domain" description="FAD-binding FR-type" evidence="14">
    <location>
        <begin position="3"/>
        <end position="102"/>
    </location>
</feature>
<dbReference type="GO" id="GO:0009055">
    <property type="term" value="F:electron transfer activity"/>
    <property type="evidence" value="ECO:0007669"/>
    <property type="project" value="UniProtKB-UniRule"/>
</dbReference>
<dbReference type="CDD" id="cd06218">
    <property type="entry name" value="DHOD_e_trans"/>
    <property type="match status" value="1"/>
</dbReference>
<dbReference type="Gene3D" id="2.10.240.10">
    <property type="entry name" value="Dihydroorotate dehydrogenase, electron transfer subunit"/>
    <property type="match status" value="1"/>
</dbReference>
<accession>A0A125W5E5</accession>
<feature type="binding site" evidence="11 13">
    <location>
        <position position="225"/>
    </location>
    <ligand>
        <name>[2Fe-2S] cluster</name>
        <dbReference type="ChEBI" id="CHEBI:190135"/>
    </ligand>
</feature>
<protein>
    <recommendedName>
        <fullName evidence="11">Dihydroorotate dehydrogenase B (NAD(+)), electron transfer subunit</fullName>
    </recommendedName>
    <alternativeName>
        <fullName evidence="11">Dihydroorotate oxidase B, electron transfer subunit</fullName>
    </alternativeName>
</protein>
<dbReference type="Gene3D" id="2.40.30.10">
    <property type="entry name" value="Translation factors"/>
    <property type="match status" value="1"/>
</dbReference>
<keyword evidence="4 11" id="KW-0001">2Fe-2S</keyword>
<evidence type="ECO:0000256" key="11">
    <source>
        <dbReference type="HAMAP-Rule" id="MF_01211"/>
    </source>
</evidence>
<evidence type="ECO:0000256" key="6">
    <source>
        <dbReference type="ARBA" id="ARBA00022827"/>
    </source>
</evidence>
<dbReference type="PANTHER" id="PTHR43513:SF3">
    <property type="entry name" value="DIHYDROOROTATE DEHYDROGENASE B (NAD(+)), ELECTRON TRANSFER SUBUNIT-RELATED"/>
    <property type="match status" value="1"/>
</dbReference>
<evidence type="ECO:0000313" key="16">
    <source>
        <dbReference type="Proteomes" id="UP000004846"/>
    </source>
</evidence>
<evidence type="ECO:0000256" key="4">
    <source>
        <dbReference type="ARBA" id="ARBA00022714"/>
    </source>
</evidence>
<dbReference type="Gene3D" id="3.40.50.80">
    <property type="entry name" value="Nucleotide-binding domain of ferredoxin-NADP reductase (FNR) module"/>
    <property type="match status" value="1"/>
</dbReference>
<evidence type="ECO:0000256" key="2">
    <source>
        <dbReference type="ARBA" id="ARBA00022448"/>
    </source>
</evidence>
<dbReference type="PROSITE" id="PS51384">
    <property type="entry name" value="FAD_FR"/>
    <property type="match status" value="1"/>
</dbReference>
<reference evidence="15 16" key="1">
    <citation type="submission" date="2010-07" db="EMBL/GenBank/DDBJ databases">
        <authorList>
            <person name="Sid Ahmed O."/>
        </authorList>
    </citation>
    <scope>NUCLEOTIDE SEQUENCE [LARGE SCALE GENOMIC DNA]</scope>
    <source>
        <strain evidence="15 16">TX4248</strain>
    </source>
</reference>
<feature type="binding site" evidence="11 12">
    <location>
        <begin position="70"/>
        <end position="72"/>
    </location>
    <ligand>
        <name>FAD</name>
        <dbReference type="ChEBI" id="CHEBI:57692"/>
    </ligand>
</feature>
<proteinExistence type="inferred from homology"/>
<name>A0A125W5E5_ENTFL</name>
<comment type="caution">
    <text evidence="15">The sequence shown here is derived from an EMBL/GenBank/DDBJ whole genome shotgun (WGS) entry which is preliminary data.</text>
</comment>
<feature type="binding site" evidence="11 13">
    <location>
        <position position="250"/>
    </location>
    <ligand>
        <name>[2Fe-2S] cluster</name>
        <dbReference type="ChEBI" id="CHEBI:190135"/>
    </ligand>
</feature>
<dbReference type="InterPro" id="IPR017938">
    <property type="entry name" value="Riboflavin_synthase-like_b-brl"/>
</dbReference>
<dbReference type="InterPro" id="IPR012165">
    <property type="entry name" value="Cyt_c3_hydrogenase_gsu"/>
</dbReference>
<evidence type="ECO:0000256" key="3">
    <source>
        <dbReference type="ARBA" id="ARBA00022630"/>
    </source>
</evidence>
<dbReference type="NCBIfam" id="NF000797">
    <property type="entry name" value="PRK00054.1-2"/>
    <property type="match status" value="1"/>
</dbReference>
<keyword evidence="8 11" id="KW-0249">Electron transport</keyword>
<dbReference type="GO" id="GO:0050660">
    <property type="term" value="F:flavin adenine dinucleotide binding"/>
    <property type="evidence" value="ECO:0007669"/>
    <property type="project" value="InterPro"/>
</dbReference>
<keyword evidence="7 11" id="KW-0665">Pyrimidine biosynthesis</keyword>
<organism evidence="15 16">
    <name type="scientific">Enterococcus faecalis TX4248</name>
    <dbReference type="NCBI Taxonomy" id="749495"/>
    <lineage>
        <taxon>Bacteria</taxon>
        <taxon>Bacillati</taxon>
        <taxon>Bacillota</taxon>
        <taxon>Bacilli</taxon>
        <taxon>Lactobacillales</taxon>
        <taxon>Enterococcaceae</taxon>
        <taxon>Enterococcus</taxon>
    </lineage>
</organism>
<comment type="cofactor">
    <cofactor evidence="13">
        <name>[2Fe-2S] cluster</name>
        <dbReference type="ChEBI" id="CHEBI:190135"/>
    </cofactor>
    <text evidence="13">Binds 1 [2Fe-2S] cluster per subunit.</text>
</comment>
<dbReference type="GO" id="GO:0016491">
    <property type="term" value="F:oxidoreductase activity"/>
    <property type="evidence" value="ECO:0007669"/>
    <property type="project" value="InterPro"/>
</dbReference>
<evidence type="ECO:0000256" key="8">
    <source>
        <dbReference type="ARBA" id="ARBA00022982"/>
    </source>
</evidence>
<dbReference type="InterPro" id="IPR017927">
    <property type="entry name" value="FAD-bd_FR_type"/>
</dbReference>
<feature type="binding site" evidence="11 12">
    <location>
        <begin position="53"/>
        <end position="56"/>
    </location>
    <ligand>
        <name>FAD</name>
        <dbReference type="ChEBI" id="CHEBI:57692"/>
    </ligand>
</feature>
<dbReference type="InterPro" id="IPR039261">
    <property type="entry name" value="FNR_nucleotide-bd"/>
</dbReference>
<dbReference type="AlphaFoldDB" id="A0A125W5E5"/>
<dbReference type="RefSeq" id="WP_002365731.1">
    <property type="nucleotide sequence ID" value="NZ_GL454455.1"/>
</dbReference>
<dbReference type="EMBL" id="AEBR01000054">
    <property type="protein sequence ID" value="EFM82722.1"/>
    <property type="molecule type" value="Genomic_DNA"/>
</dbReference>
<dbReference type="InterPro" id="IPR050353">
    <property type="entry name" value="PyrK_electron_transfer"/>
</dbReference>
<dbReference type="GO" id="GO:0051537">
    <property type="term" value="F:2 iron, 2 sulfur cluster binding"/>
    <property type="evidence" value="ECO:0007669"/>
    <property type="project" value="UniProtKB-KW"/>
</dbReference>
<dbReference type="InterPro" id="IPR019480">
    <property type="entry name" value="Dihydroorotate_DH_Fe-S-bd"/>
</dbReference>
<dbReference type="HAMAP" id="MF_01211">
    <property type="entry name" value="DHODB_Fe_S_bind"/>
    <property type="match status" value="1"/>
</dbReference>
<evidence type="ECO:0000313" key="15">
    <source>
        <dbReference type="EMBL" id="EFM82722.1"/>
    </source>
</evidence>
<evidence type="ECO:0000256" key="13">
    <source>
        <dbReference type="PIRSR" id="PIRSR006816-2"/>
    </source>
</evidence>
<evidence type="ECO:0000256" key="7">
    <source>
        <dbReference type="ARBA" id="ARBA00022975"/>
    </source>
</evidence>
<dbReference type="SMR" id="A0A125W5E5"/>
<sequence>MQRKQEMMTIVAQKQLAPRIYQLDLQGELVKEMTRPGQFVHIKVPRADLLLRRPISINQIDHSNETCRLIYRVEGAGTEVFATMKAGEQLDILGPLGNGFDITTVAAGQTAFIVGGGIGIPPLYELSKQLNEKGVKVIHFLGYASKEVAYYQQEFMALGETHFATDDGSFGAHGNVGRLLSEALAKGRIPDAVYACGANGMLKAIDSLFPTHPHVYLSLEERMACGIGACYACVCHKKGDTTGAKSVKVCDEGPIFKASEVIL</sequence>
<comment type="cofactor">
    <cofactor evidence="11 12">
        <name>FAD</name>
        <dbReference type="ChEBI" id="CHEBI:57692"/>
    </cofactor>
    <text evidence="11 12">Binds 1 FAD per subunit.</text>
</comment>
<keyword evidence="6 11" id="KW-0274">FAD</keyword>
<dbReference type="GO" id="GO:0046872">
    <property type="term" value="F:metal ion binding"/>
    <property type="evidence" value="ECO:0007669"/>
    <property type="project" value="UniProtKB-KW"/>
</dbReference>
<dbReference type="UniPathway" id="UPA00070">
    <property type="reaction ID" value="UER00945"/>
</dbReference>
<dbReference type="SUPFAM" id="SSF52343">
    <property type="entry name" value="Ferredoxin reductase-like, C-terminal NADP-linked domain"/>
    <property type="match status" value="1"/>
</dbReference>
<dbReference type="InterPro" id="IPR023455">
    <property type="entry name" value="Dihydroorotate_DHASE_ETsu"/>
</dbReference>
<feature type="binding site" evidence="11 13">
    <location>
        <position position="233"/>
    </location>
    <ligand>
        <name>[2Fe-2S] cluster</name>
        <dbReference type="ChEBI" id="CHEBI:190135"/>
    </ligand>
</feature>
<keyword evidence="10 11" id="KW-0411">Iron-sulfur</keyword>
<evidence type="ECO:0000256" key="10">
    <source>
        <dbReference type="ARBA" id="ARBA00023014"/>
    </source>
</evidence>
<dbReference type="NCBIfam" id="NF000799">
    <property type="entry name" value="PRK00054.1-4"/>
    <property type="match status" value="1"/>
</dbReference>
<comment type="subunit">
    <text evidence="11">Heterotetramer of 2 PyrK and 2 PyrD type B subunits.</text>
</comment>
<evidence type="ECO:0000256" key="1">
    <source>
        <dbReference type="ARBA" id="ARBA00006422"/>
    </source>
</evidence>
<comment type="cofactor">
    <cofactor evidence="11">
        <name>[2Fe-2S] cluster</name>
        <dbReference type="ChEBI" id="CHEBI:190135"/>
    </cofactor>
    <text evidence="11">Binds 1 [2Fe-2S] cluster per subunit.</text>
</comment>
<comment type="pathway">
    <text evidence="11">Pyrimidine metabolism; UMP biosynthesis via de novo pathway; orotate from (S)-dihydroorotate (NAD(+) route): step 1/1.</text>
</comment>
<gene>
    <name evidence="11" type="primary">pyrK</name>
    <name evidence="15" type="ORF">HMPREF9498_01659</name>
</gene>
<dbReference type="Proteomes" id="UP000004846">
    <property type="component" value="Unassembled WGS sequence"/>
</dbReference>
<keyword evidence="5 11" id="KW-0479">Metal-binding</keyword>
<feature type="binding site" evidence="11 12">
    <location>
        <begin position="77"/>
        <end position="78"/>
    </location>
    <ligand>
        <name>FAD</name>
        <dbReference type="ChEBI" id="CHEBI:57692"/>
    </ligand>
</feature>
<keyword evidence="2 11" id="KW-0813">Transport</keyword>
<feature type="binding site" evidence="11 13">
    <location>
        <position position="230"/>
    </location>
    <ligand>
        <name>[2Fe-2S] cluster</name>
        <dbReference type="ChEBI" id="CHEBI:190135"/>
    </ligand>
</feature>
<comment type="similarity">
    <text evidence="1 11">Belongs to the PyrK family.</text>
</comment>
<dbReference type="GeneID" id="60894011"/>
<dbReference type="HOGENOM" id="CLU_003827_1_2_9"/>
<keyword evidence="9 11" id="KW-0408">Iron</keyword>
<evidence type="ECO:0000256" key="12">
    <source>
        <dbReference type="PIRSR" id="PIRSR006816-1"/>
    </source>
</evidence>
<dbReference type="PIRSF" id="PIRSF006816">
    <property type="entry name" value="Cyc3_hyd_g"/>
    <property type="match status" value="1"/>
</dbReference>
<evidence type="ECO:0000256" key="5">
    <source>
        <dbReference type="ARBA" id="ARBA00022723"/>
    </source>
</evidence>
<dbReference type="InterPro" id="IPR037117">
    <property type="entry name" value="Dihydroorotate_DH_ele_sf"/>
</dbReference>
<dbReference type="PANTHER" id="PTHR43513">
    <property type="entry name" value="DIHYDROOROTATE DEHYDROGENASE B (NAD(+)), ELECTRON TRANSFER SUBUNIT"/>
    <property type="match status" value="1"/>
</dbReference>
<evidence type="ECO:0000256" key="9">
    <source>
        <dbReference type="ARBA" id="ARBA00023004"/>
    </source>
</evidence>
<dbReference type="GO" id="GO:0044205">
    <property type="term" value="P:'de novo' UMP biosynthetic process"/>
    <property type="evidence" value="ECO:0007669"/>
    <property type="project" value="UniProtKB-UniRule"/>
</dbReference>
<keyword evidence="3 11" id="KW-0285">Flavoprotein</keyword>
<comment type="function">
    <text evidence="11">Responsible for channeling the electrons from the oxidation of dihydroorotate from the FMN redox center in the PyrD type B subunit to the ultimate electron acceptor NAD(+).</text>
</comment>
<dbReference type="SUPFAM" id="SSF63380">
    <property type="entry name" value="Riboflavin synthase domain-like"/>
    <property type="match status" value="1"/>
</dbReference>
<evidence type="ECO:0000259" key="14">
    <source>
        <dbReference type="PROSITE" id="PS51384"/>
    </source>
</evidence>
<dbReference type="Pfam" id="PF10418">
    <property type="entry name" value="DHODB_Fe-S_bind"/>
    <property type="match status" value="1"/>
</dbReference>